<sequence length="73" mass="8550">MISYKPFQKMLIDREIKKTELMKRARISSATMAKLNKNEYVSLEVIDKLCEVLDCQPGDMMEYVKRSEEEESG</sequence>
<comment type="caution">
    <text evidence="2">The sequence shown here is derived from an EMBL/GenBank/DDBJ whole genome shotgun (WGS) entry which is preliminary data.</text>
</comment>
<dbReference type="PANTHER" id="PTHR37301">
    <property type="entry name" value="DNA-BINDING PROTEIN-RELATED"/>
    <property type="match status" value="1"/>
</dbReference>
<evidence type="ECO:0000313" key="2">
    <source>
        <dbReference type="EMBL" id="MFD2673638.1"/>
    </source>
</evidence>
<organism evidence="2 3">
    <name type="scientific">Marinicrinis sediminis</name>
    <dbReference type="NCBI Taxonomy" id="1652465"/>
    <lineage>
        <taxon>Bacteria</taxon>
        <taxon>Bacillati</taxon>
        <taxon>Bacillota</taxon>
        <taxon>Bacilli</taxon>
        <taxon>Bacillales</taxon>
        <taxon>Paenibacillaceae</taxon>
    </lineage>
</organism>
<feature type="domain" description="HTH cro/C1-type" evidence="1">
    <location>
        <begin position="8"/>
        <end position="65"/>
    </location>
</feature>
<dbReference type="Proteomes" id="UP001597497">
    <property type="component" value="Unassembled WGS sequence"/>
</dbReference>
<proteinExistence type="predicted"/>
<dbReference type="Gene3D" id="1.10.260.40">
    <property type="entry name" value="lambda repressor-like DNA-binding domains"/>
    <property type="match status" value="1"/>
</dbReference>
<name>A0ABW5REX5_9BACL</name>
<dbReference type="InterPro" id="IPR001387">
    <property type="entry name" value="Cro/C1-type_HTH"/>
</dbReference>
<dbReference type="InterPro" id="IPR010982">
    <property type="entry name" value="Lambda_DNA-bd_dom_sf"/>
</dbReference>
<gene>
    <name evidence="2" type="ORF">ACFSUC_18975</name>
</gene>
<protein>
    <submittedName>
        <fullName evidence="2">Helix-turn-helix domain-containing protein</fullName>
    </submittedName>
</protein>
<evidence type="ECO:0000313" key="3">
    <source>
        <dbReference type="Proteomes" id="UP001597497"/>
    </source>
</evidence>
<dbReference type="EMBL" id="JBHUMM010000045">
    <property type="protein sequence ID" value="MFD2673638.1"/>
    <property type="molecule type" value="Genomic_DNA"/>
</dbReference>
<dbReference type="PANTHER" id="PTHR37301:SF1">
    <property type="entry name" value="DNA-BINDING PROTEIN"/>
    <property type="match status" value="1"/>
</dbReference>
<reference evidence="3" key="1">
    <citation type="journal article" date="2019" name="Int. J. Syst. Evol. Microbiol.">
        <title>The Global Catalogue of Microorganisms (GCM) 10K type strain sequencing project: providing services to taxonomists for standard genome sequencing and annotation.</title>
        <authorList>
            <consortium name="The Broad Institute Genomics Platform"/>
            <consortium name="The Broad Institute Genome Sequencing Center for Infectious Disease"/>
            <person name="Wu L."/>
            <person name="Ma J."/>
        </authorList>
    </citation>
    <scope>NUCLEOTIDE SEQUENCE [LARGE SCALE GENOMIC DNA]</scope>
    <source>
        <strain evidence="3">KCTC 33676</strain>
    </source>
</reference>
<dbReference type="RefSeq" id="WP_379931223.1">
    <property type="nucleotide sequence ID" value="NZ_JBHUMM010000045.1"/>
</dbReference>
<evidence type="ECO:0000259" key="1">
    <source>
        <dbReference type="Pfam" id="PF13443"/>
    </source>
</evidence>
<accession>A0ABW5REX5</accession>
<dbReference type="SUPFAM" id="SSF47413">
    <property type="entry name" value="lambda repressor-like DNA-binding domains"/>
    <property type="match status" value="1"/>
</dbReference>
<keyword evidence="3" id="KW-1185">Reference proteome</keyword>
<dbReference type="Pfam" id="PF13443">
    <property type="entry name" value="HTH_26"/>
    <property type="match status" value="1"/>
</dbReference>